<gene>
    <name evidence="1" type="ORF">EDM58_16210</name>
</gene>
<proteinExistence type="predicted"/>
<evidence type="ECO:0000313" key="2">
    <source>
        <dbReference type="Proteomes" id="UP000281915"/>
    </source>
</evidence>
<accession>A0A3M8CN51</accession>
<reference evidence="1 2" key="1">
    <citation type="submission" date="2018-10" db="EMBL/GenBank/DDBJ databases">
        <title>Phylogenomics of Brevibacillus.</title>
        <authorList>
            <person name="Dunlap C."/>
        </authorList>
    </citation>
    <scope>NUCLEOTIDE SEQUENCE [LARGE SCALE GENOMIC DNA]</scope>
    <source>
        <strain evidence="1 2">JCM 15085</strain>
    </source>
</reference>
<dbReference type="RefSeq" id="WP_122914268.1">
    <property type="nucleotide sequence ID" value="NZ_RHHT01000032.1"/>
</dbReference>
<dbReference type="EMBL" id="RHHT01000032">
    <property type="protein sequence ID" value="RNB77166.1"/>
    <property type="molecule type" value="Genomic_DNA"/>
</dbReference>
<dbReference type="AlphaFoldDB" id="A0A3M8CN51"/>
<name>A0A3M8CN51_9BACL</name>
<comment type="caution">
    <text evidence="1">The sequence shown here is derived from an EMBL/GenBank/DDBJ whole genome shotgun (WGS) entry which is preliminary data.</text>
</comment>
<sequence>MLKFRTITTMLLLCGGLYLTGCSNDPASAPAPTEKQVINVDLTAAVVKEKLKLGMSKEEVKSLLEVDSDAEVTSSMNDTKMWRYDFGKKEGYTYSAPDNMDEVDIQGLEDGSLKSQLFVEFDKEEKVQSFSFYSKNEKGELVESRLMQDGTVKESIIKK</sequence>
<dbReference type="Proteomes" id="UP000281915">
    <property type="component" value="Unassembled WGS sequence"/>
</dbReference>
<organism evidence="1 2">
    <name type="scientific">Brevibacillus panacihumi</name>
    <dbReference type="NCBI Taxonomy" id="497735"/>
    <lineage>
        <taxon>Bacteria</taxon>
        <taxon>Bacillati</taxon>
        <taxon>Bacillota</taxon>
        <taxon>Bacilli</taxon>
        <taxon>Bacillales</taxon>
        <taxon>Paenibacillaceae</taxon>
        <taxon>Brevibacillus</taxon>
    </lineage>
</organism>
<evidence type="ECO:0000313" key="1">
    <source>
        <dbReference type="EMBL" id="RNB77166.1"/>
    </source>
</evidence>
<protein>
    <submittedName>
        <fullName evidence="1">Uncharacterized protein</fullName>
    </submittedName>
</protein>